<dbReference type="GO" id="GO:0000398">
    <property type="term" value="P:mRNA splicing, via spliceosome"/>
    <property type="evidence" value="ECO:0007669"/>
    <property type="project" value="TreeGrafter"/>
</dbReference>
<dbReference type="CDD" id="cd07380">
    <property type="entry name" value="MPP_CWF19_N"/>
    <property type="match status" value="1"/>
</dbReference>
<dbReference type="AlphaFoldDB" id="A0AAD6GDP5"/>
<keyword evidence="5" id="KW-1185">Reference proteome</keyword>
<feature type="domain" description="Cwf19-like protein C-terminal" evidence="2">
    <location>
        <begin position="495"/>
        <end position="552"/>
    </location>
</feature>
<gene>
    <name evidence="4" type="ORF">N7494_009715</name>
</gene>
<dbReference type="InterPro" id="IPR006768">
    <property type="entry name" value="Cwf19-like_C_dom-1"/>
</dbReference>
<dbReference type="InterPro" id="IPR040194">
    <property type="entry name" value="Cwf19-like"/>
</dbReference>
<dbReference type="InterPro" id="IPR006767">
    <property type="entry name" value="Cwf19-like_C_dom-2"/>
</dbReference>
<proteinExistence type="predicted"/>
<dbReference type="PANTHER" id="PTHR12072">
    <property type="entry name" value="CWF19, CELL CYCLE CONTROL PROTEIN"/>
    <property type="match status" value="1"/>
</dbReference>
<name>A0AAD6GDP5_9EURO</name>
<reference evidence="4 5" key="1">
    <citation type="journal article" date="2023" name="IMA Fungus">
        <title>Comparative genomic study of the Penicillium genus elucidates a diverse pangenome and 15 lateral gene transfer events.</title>
        <authorList>
            <person name="Petersen C."/>
            <person name="Sorensen T."/>
            <person name="Nielsen M.R."/>
            <person name="Sondergaard T.E."/>
            <person name="Sorensen J.L."/>
            <person name="Fitzpatrick D.A."/>
            <person name="Frisvad J.C."/>
            <person name="Nielsen K.L."/>
        </authorList>
    </citation>
    <scope>NUCLEOTIDE SEQUENCE [LARGE SCALE GENOMIC DNA]</scope>
    <source>
        <strain evidence="4 5">IBT 35679</strain>
    </source>
</reference>
<feature type="domain" description="Cwf19-like C-terminal" evidence="3">
    <location>
        <begin position="308"/>
        <end position="428"/>
    </location>
</feature>
<dbReference type="Proteomes" id="UP001220324">
    <property type="component" value="Unassembled WGS sequence"/>
</dbReference>
<dbReference type="GO" id="GO:0061632">
    <property type="term" value="F:RNA lariat debranching enzyme activator activity"/>
    <property type="evidence" value="ECO:0007669"/>
    <property type="project" value="TreeGrafter"/>
</dbReference>
<evidence type="ECO:0000259" key="2">
    <source>
        <dbReference type="Pfam" id="PF04676"/>
    </source>
</evidence>
<accession>A0AAD6GDP5</accession>
<evidence type="ECO:0000313" key="4">
    <source>
        <dbReference type="EMBL" id="KAJ5533163.1"/>
    </source>
</evidence>
<sequence length="555" mass="61509">MASKIIVLGGVNCQLKAVFTKLAKLQVKQNFAFAIIVGNLFGDCSAESELDEISALLQGSINVPLPTYFTVGDLPLPTRIVEKIEANDEVCPNLYFLGKRGTLKTSEGIRIAALGGKLASADSHKPESNASGKFQSTYAESDARALFGTHSADILVTNQWPKGIRVGSKAPLPEDQSVFPAEIQCVADVCATLKPRYHFSASDPFFYEREPFFHLPTEDSPDVKPLTRFISMASFQSKQKSMYAFSLDPQAAPSFTVPVGATASPLSAPQSKRKGLPTQRESFQRFAPTEGEGHRPYKRQRERAPPPGPDQCFFCLSNPNIATHLITSIGDESYLTTAKGPLPPTDFFSSLGFPGHMLIIPFSHSPTLNSIQDPESRASTYNEMQRYRTALHKMVTDRSGGKLGAVTWEVSRTNGIHTHWQFLPVPIDLIRDGLVDAAFKVEAENLKYPRFSTIPVSESKGAEEAGDFFRLWIWNSVDTDGSTEADTASGEEQMLMLELSQDFRFDLQFGRRVMAKLLELDKRMNWRDATQTVEEEEADTAAFKEAFKKYDFALE</sequence>
<dbReference type="SUPFAM" id="SSF54197">
    <property type="entry name" value="HIT-like"/>
    <property type="match status" value="1"/>
</dbReference>
<dbReference type="GO" id="GO:0071014">
    <property type="term" value="C:post-mRNA release spliceosomal complex"/>
    <property type="evidence" value="ECO:0007669"/>
    <property type="project" value="TreeGrafter"/>
</dbReference>
<dbReference type="Pfam" id="PF04676">
    <property type="entry name" value="CwfJ_C_2"/>
    <property type="match status" value="1"/>
</dbReference>
<dbReference type="EMBL" id="JAQIZZ010000007">
    <property type="protein sequence ID" value="KAJ5533163.1"/>
    <property type="molecule type" value="Genomic_DNA"/>
</dbReference>
<dbReference type="Pfam" id="PF04677">
    <property type="entry name" value="CwfJ_C_1"/>
    <property type="match status" value="1"/>
</dbReference>
<evidence type="ECO:0000313" key="5">
    <source>
        <dbReference type="Proteomes" id="UP001220324"/>
    </source>
</evidence>
<comment type="caution">
    <text evidence="4">The sequence shown here is derived from an EMBL/GenBank/DDBJ whole genome shotgun (WGS) entry which is preliminary data.</text>
</comment>
<evidence type="ECO:0000259" key="3">
    <source>
        <dbReference type="Pfam" id="PF04677"/>
    </source>
</evidence>
<feature type="region of interest" description="Disordered" evidence="1">
    <location>
        <begin position="263"/>
        <end position="308"/>
    </location>
</feature>
<protein>
    <submittedName>
        <fullName evidence="4">CwfJ domain protein</fullName>
    </submittedName>
</protein>
<dbReference type="InterPro" id="IPR036265">
    <property type="entry name" value="HIT-like_sf"/>
</dbReference>
<evidence type="ECO:0000256" key="1">
    <source>
        <dbReference type="SAM" id="MobiDB-lite"/>
    </source>
</evidence>
<dbReference type="PANTHER" id="PTHR12072:SF4">
    <property type="entry name" value="CWF19-LIKE PROTEIN 1"/>
    <property type="match status" value="1"/>
</dbReference>
<organism evidence="4 5">
    <name type="scientific">Penicillium frequentans</name>
    <dbReference type="NCBI Taxonomy" id="3151616"/>
    <lineage>
        <taxon>Eukaryota</taxon>
        <taxon>Fungi</taxon>
        <taxon>Dikarya</taxon>
        <taxon>Ascomycota</taxon>
        <taxon>Pezizomycotina</taxon>
        <taxon>Eurotiomycetes</taxon>
        <taxon>Eurotiomycetidae</taxon>
        <taxon>Eurotiales</taxon>
        <taxon>Aspergillaceae</taxon>
        <taxon>Penicillium</taxon>
    </lineage>
</organism>